<dbReference type="Proteomes" id="UP000664601">
    <property type="component" value="Unassembled WGS sequence"/>
</dbReference>
<dbReference type="PANTHER" id="PTHR43072">
    <property type="entry name" value="N-ACETYLTRANSFERASE"/>
    <property type="match status" value="1"/>
</dbReference>
<protein>
    <submittedName>
        <fullName evidence="2">N-acetyltransferase</fullName>
    </submittedName>
</protein>
<dbReference type="PROSITE" id="PS51186">
    <property type="entry name" value="GNAT"/>
    <property type="match status" value="1"/>
</dbReference>
<evidence type="ECO:0000313" key="2">
    <source>
        <dbReference type="EMBL" id="MBO1308860.1"/>
    </source>
</evidence>
<dbReference type="SUPFAM" id="SSF55729">
    <property type="entry name" value="Acyl-CoA N-acyltransferases (Nat)"/>
    <property type="match status" value="1"/>
</dbReference>
<dbReference type="Gene3D" id="3.40.630.30">
    <property type="match status" value="1"/>
</dbReference>
<dbReference type="PANTHER" id="PTHR43072:SF8">
    <property type="entry name" value="ACYLTRANSFERASE FABY-RELATED"/>
    <property type="match status" value="1"/>
</dbReference>
<accession>A0ABS3LGV7</accession>
<sequence>MNIRLAKAADAPALLAIYGPYVTDTAITFEYDIPSVEEFTQRIISTMENYPYLVAENDQGEILGYAYAHAYKERVAYDWSVEVTIYLSEKAKGQGIGQKLYQTLEEELKKQNILVLTACITGGNTHSIQFHEKLGYQQVGVFKQIGYKFDQWHDVYWLQKMMGQPTVPMKKMIPYREINN</sequence>
<organism evidence="2 3">
    <name type="scientific">Candidatus Enterococcus moelleringii</name>
    <dbReference type="NCBI Taxonomy" id="2815325"/>
    <lineage>
        <taxon>Bacteria</taxon>
        <taxon>Bacillati</taxon>
        <taxon>Bacillota</taxon>
        <taxon>Bacilli</taxon>
        <taxon>Lactobacillales</taxon>
        <taxon>Enterococcaceae</taxon>
        <taxon>Enterococcus</taxon>
    </lineage>
</organism>
<dbReference type="InterPro" id="IPR016181">
    <property type="entry name" value="Acyl_CoA_acyltransferase"/>
</dbReference>
<comment type="caution">
    <text evidence="2">The sequence shown here is derived from an EMBL/GenBank/DDBJ whole genome shotgun (WGS) entry which is preliminary data.</text>
</comment>
<proteinExistence type="predicted"/>
<dbReference type="InterPro" id="IPR000182">
    <property type="entry name" value="GNAT_dom"/>
</dbReference>
<gene>
    <name evidence="2" type="ORF">JZO70_22000</name>
</gene>
<reference evidence="2 3" key="1">
    <citation type="submission" date="2021-03" db="EMBL/GenBank/DDBJ databases">
        <title>Enterococcal diversity collection.</title>
        <authorList>
            <person name="Gilmore M.S."/>
            <person name="Schwartzman J."/>
            <person name="Van Tyne D."/>
            <person name="Martin M."/>
            <person name="Earl A.M."/>
            <person name="Manson A.L."/>
            <person name="Straub T."/>
            <person name="Salamzade R."/>
            <person name="Saavedra J."/>
            <person name="Lebreton F."/>
            <person name="Prichula J."/>
            <person name="Schaufler K."/>
            <person name="Gaca A."/>
            <person name="Sgardioli B."/>
            <person name="Wagenaar J."/>
            <person name="Strong T."/>
        </authorList>
    </citation>
    <scope>NUCLEOTIDE SEQUENCE [LARGE SCALE GENOMIC DNA]</scope>
    <source>
        <strain evidence="2 3">669A</strain>
    </source>
</reference>
<dbReference type="RefSeq" id="WP_207675849.1">
    <property type="nucleotide sequence ID" value="NZ_JAFREM010000048.1"/>
</dbReference>
<keyword evidence="3" id="KW-1185">Reference proteome</keyword>
<feature type="domain" description="N-acetyltransferase" evidence="1">
    <location>
        <begin position="1"/>
        <end position="174"/>
    </location>
</feature>
<evidence type="ECO:0000313" key="3">
    <source>
        <dbReference type="Proteomes" id="UP000664601"/>
    </source>
</evidence>
<dbReference type="Pfam" id="PF13420">
    <property type="entry name" value="Acetyltransf_4"/>
    <property type="match status" value="1"/>
</dbReference>
<dbReference type="EMBL" id="JAFREM010000048">
    <property type="protein sequence ID" value="MBO1308860.1"/>
    <property type="molecule type" value="Genomic_DNA"/>
</dbReference>
<name>A0ABS3LGV7_9ENTE</name>
<evidence type="ECO:0000259" key="1">
    <source>
        <dbReference type="PROSITE" id="PS51186"/>
    </source>
</evidence>
<dbReference type="CDD" id="cd04301">
    <property type="entry name" value="NAT_SF"/>
    <property type="match status" value="1"/>
</dbReference>